<gene>
    <name evidence="2" type="ORF">GALL_271500</name>
</gene>
<evidence type="ECO:0000259" key="1">
    <source>
        <dbReference type="SMART" id="SM00901"/>
    </source>
</evidence>
<dbReference type="AlphaFoldDB" id="A0A1J5R4V9"/>
<dbReference type="EMBL" id="MLJW01000275">
    <property type="protein sequence ID" value="OIQ90945.1"/>
    <property type="molecule type" value="Genomic_DNA"/>
</dbReference>
<name>A0A1J5R4V9_9ZZZZ</name>
<dbReference type="SMART" id="SM00901">
    <property type="entry name" value="FRG"/>
    <property type="match status" value="1"/>
</dbReference>
<comment type="caution">
    <text evidence="2">The sequence shown here is derived from an EMBL/GenBank/DDBJ whole genome shotgun (WGS) entry which is preliminary data.</text>
</comment>
<dbReference type="InterPro" id="IPR014966">
    <property type="entry name" value="FRG-dom"/>
</dbReference>
<evidence type="ECO:0000313" key="2">
    <source>
        <dbReference type="EMBL" id="OIQ90945.1"/>
    </source>
</evidence>
<organism evidence="2">
    <name type="scientific">mine drainage metagenome</name>
    <dbReference type="NCBI Taxonomy" id="410659"/>
    <lineage>
        <taxon>unclassified sequences</taxon>
        <taxon>metagenomes</taxon>
        <taxon>ecological metagenomes</taxon>
    </lineage>
</organism>
<feature type="domain" description="FRG" evidence="1">
    <location>
        <begin position="152"/>
        <end position="256"/>
    </location>
</feature>
<sequence length="372" mass="41600">MIGQRFGGFKKHGTAEPSAFWVAIDDDANDGYMTCVGDFNRSLGLPYTFVAKALVARGADSIDLKFESSPFLEESFKKTIIEPLPADFILTARLERDGHGDGFKGDWQLNSVTGEIYLTPRLGSHAHGTPTAPTMTINTWSQYKEWAGKVAHEGTSLFRGQSKPHPLKTSFHRTGRVDLIRYFNIALPRFRDHYSTAVNRAYRHDDPHDVGAIIGIAQHHGFPTPLLDWTESPYIAAYFAFAEALGAPDDERSVRIFRLTPSFLQSDAKPEGIMEVSDPRLKVAVFKPESRGNLRLLNQQGAFTFSNVLDIEWWMRDQESRTGNTYLQIIDLPAKLAREAVTDLRYMGTSAAGLFPGIDGIATQLKHQLFFS</sequence>
<reference evidence="2" key="1">
    <citation type="submission" date="2016-10" db="EMBL/GenBank/DDBJ databases">
        <title>Sequence of Gallionella enrichment culture.</title>
        <authorList>
            <person name="Poehlein A."/>
            <person name="Muehling M."/>
            <person name="Daniel R."/>
        </authorList>
    </citation>
    <scope>NUCLEOTIDE SEQUENCE</scope>
</reference>
<dbReference type="Pfam" id="PF08867">
    <property type="entry name" value="FRG"/>
    <property type="match status" value="1"/>
</dbReference>
<accession>A0A1J5R4V9</accession>
<proteinExistence type="predicted"/>
<protein>
    <submittedName>
        <fullName evidence="2">FRG domain protein</fullName>
    </submittedName>
</protein>